<keyword evidence="1" id="KW-0808">Transferase</keyword>
<organism evidence="1">
    <name type="scientific">Sorangium cellulosum</name>
    <name type="common">Polyangium cellulosum</name>
    <dbReference type="NCBI Taxonomy" id="56"/>
    <lineage>
        <taxon>Bacteria</taxon>
        <taxon>Pseudomonadati</taxon>
        <taxon>Myxococcota</taxon>
        <taxon>Polyangia</taxon>
        <taxon>Polyangiales</taxon>
        <taxon>Polyangiaceae</taxon>
        <taxon>Sorangium</taxon>
    </lineage>
</organism>
<dbReference type="Pfam" id="PF13489">
    <property type="entry name" value="Methyltransf_23"/>
    <property type="match status" value="1"/>
</dbReference>
<protein>
    <submittedName>
        <fullName evidence="1">3-demethylubiquinone-9 3-O-methyltransferase</fullName>
    </submittedName>
</protein>
<evidence type="ECO:0000313" key="1">
    <source>
        <dbReference type="EMBL" id="AYM52196.1"/>
    </source>
</evidence>
<dbReference type="Gene3D" id="3.40.50.150">
    <property type="entry name" value="Vaccinia Virus protein VP39"/>
    <property type="match status" value="1"/>
</dbReference>
<dbReference type="AlphaFoldDB" id="A0A3Q8I1F4"/>
<accession>A0A3Q8I1F4</accession>
<dbReference type="GO" id="GO:0008168">
    <property type="term" value="F:methyltransferase activity"/>
    <property type="evidence" value="ECO:0007669"/>
    <property type="project" value="UniProtKB-KW"/>
</dbReference>
<dbReference type="SUPFAM" id="SSF53335">
    <property type="entry name" value="S-adenosyl-L-methionine-dependent methyltransferases"/>
    <property type="match status" value="1"/>
</dbReference>
<keyword evidence="1" id="KW-0489">Methyltransferase</keyword>
<proteinExistence type="predicted"/>
<name>A0A3Q8I1F4_SORCE</name>
<dbReference type="EMBL" id="MH908863">
    <property type="protein sequence ID" value="AYM52196.1"/>
    <property type="molecule type" value="Genomic_DNA"/>
</dbReference>
<dbReference type="InterPro" id="IPR029063">
    <property type="entry name" value="SAM-dependent_MTases_sf"/>
</dbReference>
<keyword evidence="1" id="KW-0830">Ubiquinone</keyword>
<reference evidence="1" key="1">
    <citation type="journal article" date="2018" name="J. Ind. Microbiol. Biotechnol.">
        <title>Genome mining reveals uncommon alkylpyrones as type III PKS products from myxobacteria.</title>
        <authorList>
            <person name="Hug J.J."/>
            <person name="Panter F."/>
            <person name="Krug D."/>
            <person name="Muller R."/>
        </authorList>
    </citation>
    <scope>NUCLEOTIDE SEQUENCE</scope>
    <source>
        <strain evidence="1">So ce487</strain>
    </source>
</reference>
<dbReference type="CDD" id="cd02440">
    <property type="entry name" value="AdoMet_MTases"/>
    <property type="match status" value="1"/>
</dbReference>
<sequence length="241" mass="27303">MSALDFSRRSTLDELMDTQPVDFEDFRACLVDLAQVNRLTLAHRPTFAFLERLVARGLPENRPLEVIDVGSGYGDMLRAIDAWAGERGIAVSLTGVDLNPWSRRSATEATPPGRPITWVTADAFAYEPPGGIDVVLSSLFTHHLPDPGVVRFLAWMEAKARLGWFVNDLHRHPLPYHFFRRLSRLAGWHRFVQHDGPVSIARAFSASDWRRLIAEAGLDPRAVEVRWWMPFRLTVGRLKVP</sequence>
<dbReference type="GO" id="GO:0032259">
    <property type="term" value="P:methylation"/>
    <property type="evidence" value="ECO:0007669"/>
    <property type="project" value="UniProtKB-KW"/>
</dbReference>